<dbReference type="GO" id="GO:0000981">
    <property type="term" value="F:DNA-binding transcription factor activity, RNA polymerase II-specific"/>
    <property type="evidence" value="ECO:0007669"/>
    <property type="project" value="InterPro"/>
</dbReference>
<reference evidence="3 4" key="1">
    <citation type="submission" date="2016-07" db="EMBL/GenBank/DDBJ databases">
        <title>Pervasive Adenine N6-methylation of Active Genes in Fungi.</title>
        <authorList>
            <consortium name="DOE Joint Genome Institute"/>
            <person name="Mondo S.J."/>
            <person name="Dannebaum R.O."/>
            <person name="Kuo R.C."/>
            <person name="Labutti K."/>
            <person name="Haridas S."/>
            <person name="Kuo A."/>
            <person name="Salamov A."/>
            <person name="Ahrendt S.R."/>
            <person name="Lipzen A."/>
            <person name="Sullivan W."/>
            <person name="Andreopoulos W.B."/>
            <person name="Clum A."/>
            <person name="Lindquist E."/>
            <person name="Daum C."/>
            <person name="Ramamoorthy G.K."/>
            <person name="Gryganskyi A."/>
            <person name="Culley D."/>
            <person name="Magnuson J.K."/>
            <person name="James T.Y."/>
            <person name="O'Malley M.A."/>
            <person name="Stajich J.E."/>
            <person name="Spatafora J.W."/>
            <person name="Visel A."/>
            <person name="Grigoriev I.V."/>
        </authorList>
    </citation>
    <scope>NUCLEOTIDE SEQUENCE [LARGE SCALE GENOMIC DNA]</scope>
    <source>
        <strain evidence="3 4">CBS 129021</strain>
    </source>
</reference>
<dbReference type="SMART" id="SM00066">
    <property type="entry name" value="GAL4"/>
    <property type="match status" value="1"/>
</dbReference>
<evidence type="ECO:0000256" key="1">
    <source>
        <dbReference type="ARBA" id="ARBA00023242"/>
    </source>
</evidence>
<dbReference type="STRING" id="1141098.A0A1Y2DSU9"/>
<proteinExistence type="predicted"/>
<dbReference type="PANTHER" id="PTHR38791:SF1">
    <property type="entry name" value="TRANSCRIPTION FACTOR, PUTATIVE-RELATED"/>
    <property type="match status" value="1"/>
</dbReference>
<dbReference type="Gene3D" id="4.10.240.10">
    <property type="entry name" value="Zn(2)-C6 fungal-type DNA-binding domain"/>
    <property type="match status" value="1"/>
</dbReference>
<dbReference type="PROSITE" id="PS00463">
    <property type="entry name" value="ZN2_CY6_FUNGAL_1"/>
    <property type="match status" value="1"/>
</dbReference>
<dbReference type="RefSeq" id="XP_040713812.1">
    <property type="nucleotide sequence ID" value="XM_040864162.1"/>
</dbReference>
<dbReference type="InterPro" id="IPR036864">
    <property type="entry name" value="Zn2-C6_fun-type_DNA-bd_sf"/>
</dbReference>
<protein>
    <submittedName>
        <fullName evidence="3">Putative C6 transcription factor</fullName>
    </submittedName>
</protein>
<evidence type="ECO:0000313" key="3">
    <source>
        <dbReference type="EMBL" id="ORY61735.1"/>
    </source>
</evidence>
<accession>A0A1Y2DSU9</accession>
<dbReference type="InterPro" id="IPR001138">
    <property type="entry name" value="Zn2Cys6_DnaBD"/>
</dbReference>
<feature type="domain" description="Zn(2)-C6 fungal-type" evidence="2">
    <location>
        <begin position="10"/>
        <end position="39"/>
    </location>
</feature>
<dbReference type="AlphaFoldDB" id="A0A1Y2DSU9"/>
<dbReference type="PANTHER" id="PTHR38791">
    <property type="entry name" value="ZN(II)2CYS6 TRANSCRIPTION FACTOR (EUROFUNG)-RELATED-RELATED"/>
    <property type="match status" value="1"/>
</dbReference>
<dbReference type="Pfam" id="PF00172">
    <property type="entry name" value="Zn_clus"/>
    <property type="match status" value="1"/>
</dbReference>
<name>A0A1Y2DSU9_9PEZI</name>
<dbReference type="InParanoid" id="A0A1Y2DSU9"/>
<keyword evidence="1" id="KW-0539">Nucleus</keyword>
<dbReference type="SUPFAM" id="SSF57701">
    <property type="entry name" value="Zn2/Cys6 DNA-binding domain"/>
    <property type="match status" value="1"/>
</dbReference>
<dbReference type="InterPro" id="IPR053175">
    <property type="entry name" value="DHMBA_Reg_Transcription_Factor"/>
</dbReference>
<dbReference type="PROSITE" id="PS50048">
    <property type="entry name" value="ZN2_CY6_FUNGAL_2"/>
    <property type="match status" value="1"/>
</dbReference>
<comment type="caution">
    <text evidence="3">The sequence shown here is derived from an EMBL/GenBank/DDBJ whole genome shotgun (WGS) entry which is preliminary data.</text>
</comment>
<sequence>MVFRGRPSKACERCRTRRLKCDLRSETCGQCIRAHVSCSGYRDTQKLRIWDESQSVALKAQGTNNSKPASSPPFPTSHFQAPDQPALNALPLSIDLQARFTFFSYYIDTQCWFFLRSYYHPTDSPAHLTLAIEAVALAYLWHKVNSKIALNTARERYVSALRTTNKALVSSQKAVKDVTTLLASLLLDLFEKITASKPRTSGSWACHVSGALGLVQLRGVERFRDPEEVCMLVRLTTNYTMSCVASGEKVPDVLRMILAYIGTRRSLENPMLRLTDLMMSYADLRSEIQSGTLAREVCVEKAMELDARVRELELDLSDALQHSTTPLVRKSARSFEHHWDSYSNSKICQAMNMLRFFRILLNEYVVDHFSALSPDVGHLATLASAHDTISKLVREICASVPQYVDCDGAAQDKLPSSDSSFLSEHTHAHTLSHQSACYTLIFALYVAGTRNTFPEARGWVIEQLHHIGSHFHSRNAEIVAQMLEGGAATSPWEVFAMLGSYAVAA</sequence>
<dbReference type="EMBL" id="MCFJ01000010">
    <property type="protein sequence ID" value="ORY61735.1"/>
    <property type="molecule type" value="Genomic_DNA"/>
</dbReference>
<evidence type="ECO:0000313" key="4">
    <source>
        <dbReference type="Proteomes" id="UP000193689"/>
    </source>
</evidence>
<dbReference type="Proteomes" id="UP000193689">
    <property type="component" value="Unassembled WGS sequence"/>
</dbReference>
<gene>
    <name evidence="3" type="ORF">BCR38DRAFT_487473</name>
</gene>
<dbReference type="CDD" id="cd00067">
    <property type="entry name" value="GAL4"/>
    <property type="match status" value="1"/>
</dbReference>
<dbReference type="GO" id="GO:0008270">
    <property type="term" value="F:zinc ion binding"/>
    <property type="evidence" value="ECO:0007669"/>
    <property type="project" value="InterPro"/>
</dbReference>
<organism evidence="3 4">
    <name type="scientific">Pseudomassariella vexata</name>
    <dbReference type="NCBI Taxonomy" id="1141098"/>
    <lineage>
        <taxon>Eukaryota</taxon>
        <taxon>Fungi</taxon>
        <taxon>Dikarya</taxon>
        <taxon>Ascomycota</taxon>
        <taxon>Pezizomycotina</taxon>
        <taxon>Sordariomycetes</taxon>
        <taxon>Xylariomycetidae</taxon>
        <taxon>Amphisphaeriales</taxon>
        <taxon>Pseudomassariaceae</taxon>
        <taxon>Pseudomassariella</taxon>
    </lineage>
</organism>
<dbReference type="OrthoDB" id="4220372at2759"/>
<evidence type="ECO:0000259" key="2">
    <source>
        <dbReference type="PROSITE" id="PS50048"/>
    </source>
</evidence>
<dbReference type="GeneID" id="63780374"/>
<keyword evidence="4" id="KW-1185">Reference proteome</keyword>